<dbReference type="InterPro" id="IPR019318">
    <property type="entry name" value="Gua_nucleotide_exch_fac_Ric8"/>
</dbReference>
<organism evidence="7 8">
    <name type="scientific">Paramormyrops kingsleyae</name>
    <dbReference type="NCBI Taxonomy" id="1676925"/>
    <lineage>
        <taxon>Eukaryota</taxon>
        <taxon>Metazoa</taxon>
        <taxon>Chordata</taxon>
        <taxon>Craniata</taxon>
        <taxon>Vertebrata</taxon>
        <taxon>Euteleostomi</taxon>
        <taxon>Actinopterygii</taxon>
        <taxon>Neopterygii</taxon>
        <taxon>Teleostei</taxon>
        <taxon>Osteoglossocephala</taxon>
        <taxon>Osteoglossomorpha</taxon>
        <taxon>Osteoglossiformes</taxon>
        <taxon>Mormyridae</taxon>
        <taxon>Paramormyrops</taxon>
    </lineage>
</organism>
<evidence type="ECO:0000313" key="7">
    <source>
        <dbReference type="Ensembl" id="ENSPKIP00000021808.1"/>
    </source>
</evidence>
<dbReference type="PRINTS" id="PR01802">
    <property type="entry name" value="SYNEMBRYN"/>
</dbReference>
<dbReference type="GeneTree" id="ENSGT00390000014700"/>
<proteinExistence type="inferred from homology"/>
<reference evidence="7" key="1">
    <citation type="submission" date="2025-08" db="UniProtKB">
        <authorList>
            <consortium name="Ensembl"/>
        </authorList>
    </citation>
    <scope>IDENTIFICATION</scope>
</reference>
<dbReference type="GO" id="GO:0001965">
    <property type="term" value="F:G-protein alpha-subunit binding"/>
    <property type="evidence" value="ECO:0007669"/>
    <property type="project" value="UniProtKB-UniRule"/>
</dbReference>
<evidence type="ECO:0000256" key="1">
    <source>
        <dbReference type="ARBA" id="ARBA00004544"/>
    </source>
</evidence>
<reference evidence="7" key="2">
    <citation type="submission" date="2025-09" db="UniProtKB">
        <authorList>
            <consortium name="Ensembl"/>
        </authorList>
    </citation>
    <scope>IDENTIFICATION</scope>
</reference>
<sequence length="473" mass="53675">MEVDHSYDVPHARRNTHGCLLRGKRDRMAKGDDEEDMEESEVWRKEAMKTLCNIVYNSHWAQERASVLGLLSGLSDRLVQGIHTLAPPCGQFYELRLIFLLTALRPELRAQLQKAGGVSLLTTALEQCLLVQWKGDHHVLLDHTLPPVSLERSQCAIEILKILFNISCCIRRQPLNHEGTTLYRHLAAILRHCMLLSCATQERTEELQSHTVNLLSALPLEYLDVLLSVPPSEGSLEWEGFNMDCVHSLLLFMERHLRRNDKLKERLTPVLNLLTESCRVHRETRRYLRKQILPPLRDVATRPEQGETVKSRLVRLMTHVDTDVKHCAAELLFVLCKENVSRFVKYTGYGNAAGLLAARGLLGARGMLGVLVHGTSGRYSSDSDSETDEYRQAKGRINLVTGRVEDNQADPMEGMTEEEKEEEARKLFHMFSRLTRNKIIEPVSVTEDGRLAPLCEQLRDDSSAGDDSEGDTR</sequence>
<dbReference type="AlphaFoldDB" id="A0A3B3RU15"/>
<dbReference type="GO" id="GO:0005886">
    <property type="term" value="C:plasma membrane"/>
    <property type="evidence" value="ECO:0007669"/>
    <property type="project" value="TreeGrafter"/>
</dbReference>
<evidence type="ECO:0000256" key="4">
    <source>
        <dbReference type="ARBA" id="ARBA00022658"/>
    </source>
</evidence>
<comment type="similarity">
    <text evidence="2 6">Belongs to the synembryn family.</text>
</comment>
<evidence type="ECO:0000256" key="2">
    <source>
        <dbReference type="ARBA" id="ARBA00009049"/>
    </source>
</evidence>
<name>A0A3B3RU15_9TELE</name>
<dbReference type="GO" id="GO:0007186">
    <property type="term" value="P:G protein-coupled receptor signaling pathway"/>
    <property type="evidence" value="ECO:0007669"/>
    <property type="project" value="TreeGrafter"/>
</dbReference>
<dbReference type="InterPro" id="IPR016024">
    <property type="entry name" value="ARM-type_fold"/>
</dbReference>
<evidence type="ECO:0000256" key="3">
    <source>
        <dbReference type="ARBA" id="ARBA00022490"/>
    </source>
</evidence>
<dbReference type="GO" id="GO:0005938">
    <property type="term" value="C:cell cortex"/>
    <property type="evidence" value="ECO:0007669"/>
    <property type="project" value="UniProtKB-SubCell"/>
</dbReference>
<dbReference type="Ensembl" id="ENSPKIT00000002451.1">
    <property type="protein sequence ID" value="ENSPKIP00000021808.1"/>
    <property type="gene ID" value="ENSPKIG00000005962.1"/>
</dbReference>
<dbReference type="Proteomes" id="UP000261540">
    <property type="component" value="Unplaced"/>
</dbReference>
<dbReference type="Pfam" id="PF10165">
    <property type="entry name" value="Ric8"/>
    <property type="match status" value="1"/>
</dbReference>
<dbReference type="GO" id="GO:0005085">
    <property type="term" value="F:guanyl-nucleotide exchange factor activity"/>
    <property type="evidence" value="ECO:0007669"/>
    <property type="project" value="UniProtKB-UniRule"/>
</dbReference>
<comment type="function">
    <text evidence="6">Chaperone that specifically binds and folds nascent G alpha proteins prior to G protein heterotrimer formation. Also acts as a guanine nucleotide exchange factor (GEF) for G alpha proteins by stimulating exchange of bound GDP for free GTP.</text>
</comment>
<evidence type="ECO:0000313" key="8">
    <source>
        <dbReference type="Proteomes" id="UP000261540"/>
    </source>
</evidence>
<evidence type="ECO:0000256" key="5">
    <source>
        <dbReference type="ARBA" id="ARBA00023186"/>
    </source>
</evidence>
<evidence type="ECO:0000256" key="6">
    <source>
        <dbReference type="RuleBase" id="RU369048"/>
    </source>
</evidence>
<dbReference type="InterPro" id="IPR008376">
    <property type="entry name" value="Chaperone_Ric-8_A/B"/>
</dbReference>
<dbReference type="PANTHER" id="PTHR12425">
    <property type="entry name" value="SYNEMBRYN"/>
    <property type="match status" value="1"/>
</dbReference>
<comment type="subcellular location">
    <subcellularLocation>
        <location evidence="1">Cytoplasm</location>
        <location evidence="1">Cell cortex</location>
    </subcellularLocation>
</comment>
<protein>
    <recommendedName>
        <fullName evidence="6">Synembryn</fullName>
    </recommendedName>
    <alternativeName>
        <fullName evidence="6">Protein Ric-8</fullName>
    </alternativeName>
</protein>
<keyword evidence="3 6" id="KW-0963">Cytoplasm</keyword>
<keyword evidence="4 6" id="KW-0344">Guanine-nucleotide releasing factor</keyword>
<comment type="subunit">
    <text evidence="6">Interacts with some GDP-bound G alpha proteins. Does not interact with G-alpha proteins when they are in complex with subunits beta and gamma.</text>
</comment>
<keyword evidence="8" id="KW-1185">Reference proteome</keyword>
<dbReference type="SUPFAM" id="SSF48371">
    <property type="entry name" value="ARM repeat"/>
    <property type="match status" value="1"/>
</dbReference>
<accession>A0A3B3RU15</accession>
<dbReference type="PANTHER" id="PTHR12425:SF3">
    <property type="entry name" value="SYNEMBRYN"/>
    <property type="match status" value="1"/>
</dbReference>
<keyword evidence="5" id="KW-0143">Chaperone</keyword>